<keyword evidence="6" id="KW-1015">Disulfide bond</keyword>
<accession>A0AAV2RRP7</accession>
<evidence type="ECO:0000256" key="7">
    <source>
        <dbReference type="SAM" id="Phobius"/>
    </source>
</evidence>
<keyword evidence="7" id="KW-0472">Membrane</keyword>
<feature type="domain" description="Peptidase C1A papain C-terminal" evidence="8">
    <location>
        <begin position="124"/>
        <end position="340"/>
    </location>
</feature>
<feature type="domain" description="Cathepsin propeptide inhibitor" evidence="9">
    <location>
        <begin position="33"/>
        <end position="93"/>
    </location>
</feature>
<evidence type="ECO:0000313" key="11">
    <source>
        <dbReference type="Proteomes" id="UP001497623"/>
    </source>
</evidence>
<dbReference type="InterPro" id="IPR013128">
    <property type="entry name" value="Peptidase_C1A"/>
</dbReference>
<dbReference type="PRINTS" id="PR00705">
    <property type="entry name" value="PAPAIN"/>
</dbReference>
<dbReference type="PROSITE" id="PS00139">
    <property type="entry name" value="THIOL_PROTEASE_CYS"/>
    <property type="match status" value="1"/>
</dbReference>
<dbReference type="Proteomes" id="UP001497623">
    <property type="component" value="Unassembled WGS sequence"/>
</dbReference>
<dbReference type="PANTHER" id="PTHR12411">
    <property type="entry name" value="CYSTEINE PROTEASE FAMILY C1-RELATED"/>
    <property type="match status" value="1"/>
</dbReference>
<dbReference type="GO" id="GO:0008234">
    <property type="term" value="F:cysteine-type peptidase activity"/>
    <property type="evidence" value="ECO:0007669"/>
    <property type="project" value="UniProtKB-KW"/>
</dbReference>
<dbReference type="SMART" id="SM00645">
    <property type="entry name" value="Pept_C1"/>
    <property type="match status" value="1"/>
</dbReference>
<feature type="transmembrane region" description="Helical" evidence="7">
    <location>
        <begin position="6"/>
        <end position="29"/>
    </location>
</feature>
<dbReference type="PROSITE" id="PS00640">
    <property type="entry name" value="THIOL_PROTEASE_ASN"/>
    <property type="match status" value="1"/>
</dbReference>
<gene>
    <name evidence="10" type="ORF">MNOR_LOCUS27453</name>
</gene>
<keyword evidence="11" id="KW-1185">Reference proteome</keyword>
<dbReference type="EMBL" id="CAXKWB010028905">
    <property type="protein sequence ID" value="CAL4134684.1"/>
    <property type="molecule type" value="Genomic_DNA"/>
</dbReference>
<keyword evidence="5" id="KW-0865">Zymogen</keyword>
<dbReference type="InterPro" id="IPR025661">
    <property type="entry name" value="Pept_asp_AS"/>
</dbReference>
<evidence type="ECO:0000256" key="5">
    <source>
        <dbReference type="ARBA" id="ARBA00023145"/>
    </source>
</evidence>
<name>A0AAV2RRP7_MEGNR</name>
<dbReference type="GO" id="GO:0006508">
    <property type="term" value="P:proteolysis"/>
    <property type="evidence" value="ECO:0007669"/>
    <property type="project" value="UniProtKB-KW"/>
</dbReference>
<keyword evidence="3" id="KW-0378">Hydrolase</keyword>
<evidence type="ECO:0000313" key="10">
    <source>
        <dbReference type="EMBL" id="CAL4134684.1"/>
    </source>
</evidence>
<dbReference type="InterPro" id="IPR000169">
    <property type="entry name" value="Pept_cys_AS"/>
</dbReference>
<organism evidence="10 11">
    <name type="scientific">Meganyctiphanes norvegica</name>
    <name type="common">Northern krill</name>
    <name type="synonym">Thysanopoda norvegica</name>
    <dbReference type="NCBI Taxonomy" id="48144"/>
    <lineage>
        <taxon>Eukaryota</taxon>
        <taxon>Metazoa</taxon>
        <taxon>Ecdysozoa</taxon>
        <taxon>Arthropoda</taxon>
        <taxon>Crustacea</taxon>
        <taxon>Multicrustacea</taxon>
        <taxon>Malacostraca</taxon>
        <taxon>Eumalacostraca</taxon>
        <taxon>Eucarida</taxon>
        <taxon>Euphausiacea</taxon>
        <taxon>Euphausiidae</taxon>
        <taxon>Meganyctiphanes</taxon>
    </lineage>
</organism>
<dbReference type="Pfam" id="PF08246">
    <property type="entry name" value="Inhibitor_I29"/>
    <property type="match status" value="1"/>
</dbReference>
<dbReference type="Pfam" id="PF00112">
    <property type="entry name" value="Peptidase_C1"/>
    <property type="match status" value="1"/>
</dbReference>
<keyword evidence="7" id="KW-1133">Transmembrane helix</keyword>
<protein>
    <recommendedName>
        <fullName evidence="12">Cathepsin L</fullName>
    </recommendedName>
</protein>
<evidence type="ECO:0000256" key="3">
    <source>
        <dbReference type="ARBA" id="ARBA00022801"/>
    </source>
</evidence>
<dbReference type="AlphaFoldDB" id="A0AAV2RRP7"/>
<dbReference type="Gene3D" id="3.90.70.10">
    <property type="entry name" value="Cysteine proteinases"/>
    <property type="match status" value="1"/>
</dbReference>
<evidence type="ECO:0000256" key="4">
    <source>
        <dbReference type="ARBA" id="ARBA00022807"/>
    </source>
</evidence>
<dbReference type="InterPro" id="IPR013201">
    <property type="entry name" value="Prot_inhib_I29"/>
</dbReference>
<dbReference type="SMART" id="SM00848">
    <property type="entry name" value="Inhibitor_I29"/>
    <property type="match status" value="1"/>
</dbReference>
<evidence type="ECO:0008006" key="12">
    <source>
        <dbReference type="Google" id="ProtNLM"/>
    </source>
</evidence>
<dbReference type="InterPro" id="IPR038765">
    <property type="entry name" value="Papain-like_cys_pep_sf"/>
</dbReference>
<reference evidence="10 11" key="1">
    <citation type="submission" date="2024-05" db="EMBL/GenBank/DDBJ databases">
        <authorList>
            <person name="Wallberg A."/>
        </authorList>
    </citation>
    <scope>NUCLEOTIDE SEQUENCE [LARGE SCALE GENOMIC DNA]</scope>
</reference>
<dbReference type="InterPro" id="IPR039417">
    <property type="entry name" value="Peptidase_C1A_papain-like"/>
</dbReference>
<proteinExistence type="inferred from homology"/>
<comment type="caution">
    <text evidence="10">The sequence shown here is derived from an EMBL/GenBank/DDBJ whole genome shotgun (WGS) entry which is preliminary data.</text>
</comment>
<evidence type="ECO:0000256" key="2">
    <source>
        <dbReference type="ARBA" id="ARBA00022670"/>
    </source>
</evidence>
<dbReference type="FunFam" id="3.90.70.10:FF:000006">
    <property type="entry name" value="Cathepsin S"/>
    <property type="match status" value="1"/>
</dbReference>
<evidence type="ECO:0000259" key="8">
    <source>
        <dbReference type="SMART" id="SM00645"/>
    </source>
</evidence>
<dbReference type="SUPFAM" id="SSF54001">
    <property type="entry name" value="Cysteine proteinases"/>
    <property type="match status" value="1"/>
</dbReference>
<dbReference type="CDD" id="cd02248">
    <property type="entry name" value="Peptidase_C1A"/>
    <property type="match status" value="1"/>
</dbReference>
<keyword evidence="4" id="KW-0788">Thiol protease</keyword>
<keyword evidence="7" id="KW-0812">Transmembrane</keyword>
<evidence type="ECO:0000259" key="9">
    <source>
        <dbReference type="SMART" id="SM00848"/>
    </source>
</evidence>
<comment type="similarity">
    <text evidence="1">Belongs to the peptidase C1 family.</text>
</comment>
<evidence type="ECO:0000256" key="1">
    <source>
        <dbReference type="ARBA" id="ARBA00008455"/>
    </source>
</evidence>
<dbReference type="InterPro" id="IPR000668">
    <property type="entry name" value="Peptidase_C1A_C"/>
</dbReference>
<dbReference type="PROSITE" id="PS00639">
    <property type="entry name" value="THIOL_PROTEASE_HIS"/>
    <property type="match status" value="1"/>
</dbReference>
<dbReference type="InterPro" id="IPR025660">
    <property type="entry name" value="Pept_his_AS"/>
</dbReference>
<sequence length="341" mass="38136">MQLVGIPLRIVLVLAVVSSVTAVALYSVVLDEWEDFKVEHGKVYTSDTEEAFRRKVWMDNKYFIAHHNQKYYNEESSFKLRMNHFGDMLHHEFVSTMNGYGGLRTSDDLRDSSLFIEPDDSVIMPDSVDWREKGAVTPVKNQGACGSCWAFSSTGALEGQHFRKTGELTSLSEQNLVDCSQHYGNHGCHGGWMDSAFKYVRDNHGIDTEESYPYEHVDRQCRFNNSTIGADDVGYMDIRRGSEDAVKKAIATVGPVSIAIDAAVRTFMHYHTGVYNDTDCNPHKLDHGVLAVGYGVTEDGVDYWLVKNSWGPHWGDNGYIKIARNQGNICGVASAASFPLV</sequence>
<keyword evidence="2" id="KW-0645">Protease</keyword>
<evidence type="ECO:0000256" key="6">
    <source>
        <dbReference type="ARBA" id="ARBA00023157"/>
    </source>
</evidence>